<reference evidence="8 9" key="1">
    <citation type="submission" date="2019-10" db="EMBL/GenBank/DDBJ databases">
        <title>Extracellular Electron Transfer in a Candidatus Methanoperedens spp. Enrichment Culture.</title>
        <authorList>
            <person name="Berger S."/>
            <person name="Rangel Shaw D."/>
            <person name="Berben T."/>
            <person name="In 'T Zandt M."/>
            <person name="Frank J."/>
            <person name="Reimann J."/>
            <person name="Jetten M.S.M."/>
            <person name="Welte C.U."/>
        </authorList>
    </citation>
    <scope>NUCLEOTIDE SEQUENCE [LARGE SCALE GENOMIC DNA]</scope>
    <source>
        <strain evidence="8">SB12</strain>
    </source>
</reference>
<dbReference type="GO" id="GO:0004519">
    <property type="term" value="F:endonuclease activity"/>
    <property type="evidence" value="ECO:0007669"/>
    <property type="project" value="UniProtKB-KW"/>
</dbReference>
<evidence type="ECO:0000256" key="7">
    <source>
        <dbReference type="ARBA" id="ARBA00023016"/>
    </source>
</evidence>
<dbReference type="GO" id="GO:0003729">
    <property type="term" value="F:mRNA binding"/>
    <property type="evidence" value="ECO:0007669"/>
    <property type="project" value="InterPro"/>
</dbReference>
<evidence type="ECO:0000256" key="3">
    <source>
        <dbReference type="ARBA" id="ARBA00022722"/>
    </source>
</evidence>
<dbReference type="InterPro" id="IPR012933">
    <property type="entry name" value="HicA_mRNA_interferase"/>
</dbReference>
<evidence type="ECO:0000256" key="2">
    <source>
        <dbReference type="ARBA" id="ARBA00022649"/>
    </source>
</evidence>
<keyword evidence="6" id="KW-0694">RNA-binding</keyword>
<protein>
    <submittedName>
        <fullName evidence="8">Type II toxin-antitoxin system HicA family toxin</fullName>
    </submittedName>
</protein>
<accession>A0A833H1U6</accession>
<evidence type="ECO:0000256" key="4">
    <source>
        <dbReference type="ARBA" id="ARBA00022759"/>
    </source>
</evidence>
<name>A0A833H1U6_9LEPT</name>
<keyword evidence="2" id="KW-1277">Toxin-antitoxin system</keyword>
<evidence type="ECO:0000313" key="8">
    <source>
        <dbReference type="EMBL" id="KAB2932778.1"/>
    </source>
</evidence>
<comment type="similarity">
    <text evidence="1">Belongs to the HicA mRNA interferase family.</text>
</comment>
<organism evidence="8 9">
    <name type="scientific">Leptonema illini</name>
    <dbReference type="NCBI Taxonomy" id="183"/>
    <lineage>
        <taxon>Bacteria</taxon>
        <taxon>Pseudomonadati</taxon>
        <taxon>Spirochaetota</taxon>
        <taxon>Spirochaetia</taxon>
        <taxon>Leptospirales</taxon>
        <taxon>Leptospiraceae</taxon>
        <taxon>Leptonema</taxon>
    </lineage>
</organism>
<evidence type="ECO:0000256" key="6">
    <source>
        <dbReference type="ARBA" id="ARBA00022884"/>
    </source>
</evidence>
<dbReference type="EMBL" id="WBUI01000008">
    <property type="protein sequence ID" value="KAB2932778.1"/>
    <property type="molecule type" value="Genomic_DNA"/>
</dbReference>
<gene>
    <name evidence="8" type="ORF">F9K24_10390</name>
</gene>
<evidence type="ECO:0000256" key="5">
    <source>
        <dbReference type="ARBA" id="ARBA00022801"/>
    </source>
</evidence>
<dbReference type="Pfam" id="PF07927">
    <property type="entry name" value="HicA_toxin"/>
    <property type="match status" value="1"/>
</dbReference>
<sequence length="73" mass="8219">MPPKSLPYREVKRKLEAAGFEIVTQKGSHVKFIRRDTDGIRTAIVPAHREIAVGTLRSILRQAGITSEDFMNL</sequence>
<dbReference type="Proteomes" id="UP000460298">
    <property type="component" value="Unassembled WGS sequence"/>
</dbReference>
<evidence type="ECO:0000256" key="1">
    <source>
        <dbReference type="ARBA" id="ARBA00006620"/>
    </source>
</evidence>
<dbReference type="AlphaFoldDB" id="A0A833H1U6"/>
<dbReference type="InterPro" id="IPR038570">
    <property type="entry name" value="HicA_sf"/>
</dbReference>
<dbReference type="GO" id="GO:0016787">
    <property type="term" value="F:hydrolase activity"/>
    <property type="evidence" value="ECO:0007669"/>
    <property type="project" value="UniProtKB-KW"/>
</dbReference>
<evidence type="ECO:0000313" key="9">
    <source>
        <dbReference type="Proteomes" id="UP000460298"/>
    </source>
</evidence>
<comment type="caution">
    <text evidence="8">The sequence shown here is derived from an EMBL/GenBank/DDBJ whole genome shotgun (WGS) entry which is preliminary data.</text>
</comment>
<keyword evidence="7" id="KW-0346">Stress response</keyword>
<dbReference type="SUPFAM" id="SSF54786">
    <property type="entry name" value="YcfA/nrd intein domain"/>
    <property type="match status" value="1"/>
</dbReference>
<dbReference type="Gene3D" id="3.30.920.30">
    <property type="entry name" value="Hypothetical protein"/>
    <property type="match status" value="1"/>
</dbReference>
<proteinExistence type="inferred from homology"/>
<keyword evidence="5" id="KW-0378">Hydrolase</keyword>
<keyword evidence="3" id="KW-0540">Nuclease</keyword>
<keyword evidence="4" id="KW-0255">Endonuclease</keyword>